<dbReference type="InterPro" id="IPR037682">
    <property type="entry name" value="TonB_C"/>
</dbReference>
<evidence type="ECO:0000256" key="5">
    <source>
        <dbReference type="ARBA" id="ARBA00022519"/>
    </source>
</evidence>
<protein>
    <recommendedName>
        <fullName evidence="10">Protein TonB</fullName>
    </recommendedName>
</protein>
<dbReference type="SUPFAM" id="SSF74653">
    <property type="entry name" value="TolA/TonB C-terminal domain"/>
    <property type="match status" value="1"/>
</dbReference>
<organism evidence="13 14">
    <name type="scientific">Thalassotalea loyana</name>
    <dbReference type="NCBI Taxonomy" id="280483"/>
    <lineage>
        <taxon>Bacteria</taxon>
        <taxon>Pseudomonadati</taxon>
        <taxon>Pseudomonadota</taxon>
        <taxon>Gammaproteobacteria</taxon>
        <taxon>Alteromonadales</taxon>
        <taxon>Colwelliaceae</taxon>
        <taxon>Thalassotalea</taxon>
    </lineage>
</organism>
<evidence type="ECO:0000256" key="3">
    <source>
        <dbReference type="ARBA" id="ARBA00022448"/>
    </source>
</evidence>
<dbReference type="InterPro" id="IPR051045">
    <property type="entry name" value="TonB-dependent_transducer"/>
</dbReference>
<evidence type="ECO:0000256" key="7">
    <source>
        <dbReference type="ARBA" id="ARBA00022927"/>
    </source>
</evidence>
<dbReference type="Pfam" id="PF03544">
    <property type="entry name" value="TonB_C"/>
    <property type="match status" value="1"/>
</dbReference>
<dbReference type="PRINTS" id="PR01374">
    <property type="entry name" value="TONBPROTEIN"/>
</dbReference>
<name>A0ABQ6H9H5_9GAMM</name>
<comment type="similarity">
    <text evidence="2 10">Belongs to the TonB family.</text>
</comment>
<evidence type="ECO:0000313" key="14">
    <source>
        <dbReference type="Proteomes" id="UP001157134"/>
    </source>
</evidence>
<feature type="domain" description="TonB C-terminal" evidence="12">
    <location>
        <begin position="31"/>
        <end position="128"/>
    </location>
</feature>
<comment type="subcellular location">
    <subcellularLocation>
        <location evidence="1 10">Cell inner membrane</location>
        <topology evidence="1 10">Single-pass membrane protein</topology>
        <orientation evidence="1 10">Periplasmic side</orientation>
    </subcellularLocation>
</comment>
<keyword evidence="6" id="KW-0812">Transmembrane</keyword>
<evidence type="ECO:0000256" key="6">
    <source>
        <dbReference type="ARBA" id="ARBA00022692"/>
    </source>
</evidence>
<evidence type="ECO:0000256" key="1">
    <source>
        <dbReference type="ARBA" id="ARBA00004383"/>
    </source>
</evidence>
<dbReference type="Proteomes" id="UP001157134">
    <property type="component" value="Unassembled WGS sequence"/>
</dbReference>
<dbReference type="InterPro" id="IPR006260">
    <property type="entry name" value="TonB/TolA_C"/>
</dbReference>
<dbReference type="PROSITE" id="PS52015">
    <property type="entry name" value="TONB_CTD"/>
    <property type="match status" value="1"/>
</dbReference>
<gene>
    <name evidence="13" type="ORF">tloyanaT_08660</name>
</gene>
<evidence type="ECO:0000256" key="2">
    <source>
        <dbReference type="ARBA" id="ARBA00006555"/>
    </source>
</evidence>
<comment type="caution">
    <text evidence="13">The sequence shown here is derived from an EMBL/GenBank/DDBJ whole genome shotgun (WGS) entry which is preliminary data.</text>
</comment>
<feature type="chain" id="PRO_5045395480" description="Protein TonB" evidence="11">
    <location>
        <begin position="22"/>
        <end position="364"/>
    </location>
</feature>
<sequence>MHFKKLTALFALTLLAGPVNATENKLAKHITTLVDAKPILRVPPTYPIQEAKKSKEGWVIVSFVVDTNGKVSDAVVEDSSGSSRFERETLKALNKWKFQPATENGKAITQCKNSIRMDFKLHNSGTGVSKKFLRLHASFSEALEAKDAAKLSELATKLKNYKIYRGIESFYQHSALARYANFQQQPKQELYHLNKALHFSGEKTYRDQDTLTAQQKSIRANIEQNIYPALHKKLLLELDAGHVASAHRTTERLLALEISKPNHERYQKQKLAIEQFISGPDAITRQLNIKDRDSVAHRLARQSFGIQNVDGRLTKLDVRCRNKRHVYTVNEQSQWKLPKNWQGCSVYFYGEDNTSFTVVELPNA</sequence>
<evidence type="ECO:0000313" key="13">
    <source>
        <dbReference type="EMBL" id="GLX84614.1"/>
    </source>
</evidence>
<dbReference type="InterPro" id="IPR003538">
    <property type="entry name" value="TonB"/>
</dbReference>
<evidence type="ECO:0000256" key="8">
    <source>
        <dbReference type="ARBA" id="ARBA00022989"/>
    </source>
</evidence>
<keyword evidence="10" id="KW-0735">Signal-anchor</keyword>
<keyword evidence="3 10" id="KW-0813">Transport</keyword>
<evidence type="ECO:0000256" key="10">
    <source>
        <dbReference type="RuleBase" id="RU362123"/>
    </source>
</evidence>
<evidence type="ECO:0000256" key="4">
    <source>
        <dbReference type="ARBA" id="ARBA00022475"/>
    </source>
</evidence>
<dbReference type="EMBL" id="BSSV01000001">
    <property type="protein sequence ID" value="GLX84614.1"/>
    <property type="molecule type" value="Genomic_DNA"/>
</dbReference>
<dbReference type="PANTHER" id="PTHR33446:SF14">
    <property type="entry name" value="PROTEIN TONB"/>
    <property type="match status" value="1"/>
</dbReference>
<keyword evidence="7 10" id="KW-0653">Protein transport</keyword>
<accession>A0ABQ6H9H5</accession>
<evidence type="ECO:0000256" key="9">
    <source>
        <dbReference type="ARBA" id="ARBA00023136"/>
    </source>
</evidence>
<keyword evidence="14" id="KW-1185">Reference proteome</keyword>
<dbReference type="Gene3D" id="3.30.1150.10">
    <property type="match status" value="1"/>
</dbReference>
<keyword evidence="5 10" id="KW-0997">Cell inner membrane</keyword>
<evidence type="ECO:0000256" key="11">
    <source>
        <dbReference type="SAM" id="SignalP"/>
    </source>
</evidence>
<dbReference type="PANTHER" id="PTHR33446">
    <property type="entry name" value="PROTEIN TONB-RELATED"/>
    <property type="match status" value="1"/>
</dbReference>
<comment type="function">
    <text evidence="10">Interacts with outer membrane receptor proteins that carry out high-affinity binding and energy dependent uptake into the periplasmic space of specific substrates. It could act to transduce energy from the cytoplasmic membrane to specific energy-requiring processes in the outer membrane, resulting in the release into the periplasm of ligands bound by these outer membrane proteins.</text>
</comment>
<keyword evidence="9" id="KW-0472">Membrane</keyword>
<keyword evidence="4 10" id="KW-1003">Cell membrane</keyword>
<keyword evidence="8" id="KW-1133">Transmembrane helix</keyword>
<keyword evidence="11" id="KW-0732">Signal</keyword>
<reference evidence="13 14" key="1">
    <citation type="submission" date="2023-03" db="EMBL/GenBank/DDBJ databases">
        <title>Thalassotalea loyana LMG 22536T draft genome sequence.</title>
        <authorList>
            <person name="Sawabe T."/>
        </authorList>
    </citation>
    <scope>NUCLEOTIDE SEQUENCE [LARGE SCALE GENOMIC DNA]</scope>
    <source>
        <strain evidence="13 14">LMG 22536</strain>
    </source>
</reference>
<evidence type="ECO:0000259" key="12">
    <source>
        <dbReference type="PROSITE" id="PS52015"/>
    </source>
</evidence>
<proteinExistence type="inferred from homology"/>
<dbReference type="NCBIfam" id="TIGR01352">
    <property type="entry name" value="tonB_Cterm"/>
    <property type="match status" value="1"/>
</dbReference>
<feature type="signal peptide" evidence="11">
    <location>
        <begin position="1"/>
        <end position="21"/>
    </location>
</feature>